<dbReference type="Pfam" id="PF07693">
    <property type="entry name" value="KAP_NTPase"/>
    <property type="match status" value="1"/>
</dbReference>
<evidence type="ECO:0000313" key="3">
    <source>
        <dbReference type="EMBL" id="MFC4747374.1"/>
    </source>
</evidence>
<dbReference type="Gene3D" id="3.40.50.300">
    <property type="entry name" value="P-loop containing nucleotide triphosphate hydrolases"/>
    <property type="match status" value="1"/>
</dbReference>
<reference evidence="4" key="1">
    <citation type="journal article" date="2019" name="Int. J. Syst. Evol. Microbiol.">
        <title>The Global Catalogue of Microorganisms (GCM) 10K type strain sequencing project: providing services to taxonomists for standard genome sequencing and annotation.</title>
        <authorList>
            <consortium name="The Broad Institute Genomics Platform"/>
            <consortium name="The Broad Institute Genome Sequencing Center for Infectious Disease"/>
            <person name="Wu L."/>
            <person name="Ma J."/>
        </authorList>
    </citation>
    <scope>NUCLEOTIDE SEQUENCE [LARGE SCALE GENOMIC DNA]</scope>
    <source>
        <strain evidence="4">WYCCWR 13023</strain>
    </source>
</reference>
<sequence length="934" mass="111237">MKTIYNLTIRKISAIILSGLRLFLSILLKQISKMLFFFKSNSFIIFSWIILVLITILFQGKISSFLAENSVINHQNAKENYFQIAFIISIVIILIRYLWFLIKNYRLARKNNFIVFYLALIYFSFRINNTDSLYFSYLSVKNNLYYADIILLIAFLSLLLFLRNLFFQNGKLYDILSNWFKIDGKEDNFSSFLIEDTPHDKTEVNDNEKLIEVVIKAILNLRPKSSFIIGINSMWGLGKTSFLQRLEYKLQSEQYTNECKPISFWFNAWQHQDEKSIINNFFNQLKTELSEFSGDSKNSIENYLKEMFALVDNKYFNVFKSITEGLFSNVDSIKDSYEEINNIIKKIDRKIIVFVDDIDRLNKAEILETLRILRNIADFKNIIFICGFDRQYVIQQSQIDNYYLDKIFNLEVNLNNQNQKSFIIYLNELIENSLGYNSADKKLLIKAINEIFYNDDEYFDSISDNATQLQIDELERLNIVPSFFFESRRDVKKFFNELYINIRTLEKIDDIDLGDYLELRLLLFKYKWMYKNFSSKRIGSWLGTESKLKFKSTNIESLYIPLETDKRDRIIIYSFLKKMFPNDDIVDDPKRIYVKRYFPIYLKNNVFNESFSFTDLYRAIEEINVEKLIYDKVLNKENEEFIKSDIKYFITNDDNIQDVNQYKQVIYLLKKELLGYSKALEILNIIYLGETKFQIEFEELLDIIFTNSNDAFGRFLSELSFYYSKVPNNVSALNEINFGSYISSRKINALRVLTKSKIKEILFKVLDSDINNDQSRPIDLSIFFNAFYERYYVFFQFGVLLEEFKVIIKQFIDDNFTEIFLENSPSETIKKIDIIRIANIFEDLDEREKIIKQAELYSEDRETWHNYDLNIKDYAIKGLNNFIDYLEKVRESELIITLDSELENFLIYMYTYQSKQFSNAPSGDEIEEFKNKNK</sequence>
<keyword evidence="1" id="KW-0812">Transmembrane</keyword>
<accession>A0ABV9PBE0</accession>
<dbReference type="InterPro" id="IPR011646">
    <property type="entry name" value="KAP_P-loop"/>
</dbReference>
<keyword evidence="1" id="KW-0472">Membrane</keyword>
<feature type="transmembrane region" description="Helical" evidence="1">
    <location>
        <begin position="143"/>
        <end position="162"/>
    </location>
</feature>
<feature type="transmembrane region" description="Helical" evidence="1">
    <location>
        <begin position="114"/>
        <end position="137"/>
    </location>
</feature>
<evidence type="ECO:0000259" key="2">
    <source>
        <dbReference type="Pfam" id="PF07693"/>
    </source>
</evidence>
<comment type="caution">
    <text evidence="3">The sequence shown here is derived from an EMBL/GenBank/DDBJ whole genome shotgun (WGS) entry which is preliminary data.</text>
</comment>
<dbReference type="Proteomes" id="UP001595935">
    <property type="component" value="Unassembled WGS sequence"/>
</dbReference>
<keyword evidence="4" id="KW-1185">Reference proteome</keyword>
<name>A0ABV9PBE0_9FLAO</name>
<feature type="transmembrane region" description="Helical" evidence="1">
    <location>
        <begin position="43"/>
        <end position="62"/>
    </location>
</feature>
<feature type="transmembrane region" description="Helical" evidence="1">
    <location>
        <begin position="82"/>
        <end position="102"/>
    </location>
</feature>
<gene>
    <name evidence="3" type="ORF">ACFO5S_07945</name>
</gene>
<dbReference type="InterPro" id="IPR027417">
    <property type="entry name" value="P-loop_NTPase"/>
</dbReference>
<proteinExistence type="predicted"/>
<dbReference type="RefSeq" id="WP_213257432.1">
    <property type="nucleotide sequence ID" value="NZ_JAGYWA010000003.1"/>
</dbReference>
<organism evidence="3 4">
    <name type="scientific">Flavobacterium branchiicola</name>
    <dbReference type="NCBI Taxonomy" id="1114875"/>
    <lineage>
        <taxon>Bacteria</taxon>
        <taxon>Pseudomonadati</taxon>
        <taxon>Bacteroidota</taxon>
        <taxon>Flavobacteriia</taxon>
        <taxon>Flavobacteriales</taxon>
        <taxon>Flavobacteriaceae</taxon>
        <taxon>Flavobacterium</taxon>
    </lineage>
</organism>
<evidence type="ECO:0000256" key="1">
    <source>
        <dbReference type="SAM" id="Phobius"/>
    </source>
</evidence>
<dbReference type="EMBL" id="JBHSGV010000003">
    <property type="protein sequence ID" value="MFC4747374.1"/>
    <property type="molecule type" value="Genomic_DNA"/>
</dbReference>
<keyword evidence="1" id="KW-1133">Transmembrane helix</keyword>
<dbReference type="SUPFAM" id="SSF52540">
    <property type="entry name" value="P-loop containing nucleoside triphosphate hydrolases"/>
    <property type="match status" value="1"/>
</dbReference>
<feature type="domain" description="KAP NTPase" evidence="2">
    <location>
        <begin position="208"/>
        <end position="500"/>
    </location>
</feature>
<evidence type="ECO:0000313" key="4">
    <source>
        <dbReference type="Proteomes" id="UP001595935"/>
    </source>
</evidence>
<protein>
    <submittedName>
        <fullName evidence="3">P-loop NTPase fold protein</fullName>
    </submittedName>
</protein>